<accession>A0ACC0M7T0</accession>
<dbReference type="Proteomes" id="UP001062846">
    <property type="component" value="Chromosome 10"/>
</dbReference>
<comment type="caution">
    <text evidence="1">The sequence shown here is derived from an EMBL/GenBank/DDBJ whole genome shotgun (WGS) entry which is preliminary data.</text>
</comment>
<name>A0ACC0M7T0_RHOML</name>
<dbReference type="EMBL" id="CM046397">
    <property type="protein sequence ID" value="KAI8536821.1"/>
    <property type="molecule type" value="Genomic_DNA"/>
</dbReference>
<reference evidence="1" key="1">
    <citation type="submission" date="2022-02" db="EMBL/GenBank/DDBJ databases">
        <title>Plant Genome Project.</title>
        <authorList>
            <person name="Zhang R.-G."/>
        </authorList>
    </citation>
    <scope>NUCLEOTIDE SEQUENCE</scope>
    <source>
        <strain evidence="1">AT1</strain>
    </source>
</reference>
<keyword evidence="2" id="KW-1185">Reference proteome</keyword>
<sequence>MVAAPHEYTLLWNLPLFGQESCQNRWIPLLKRKADHQRSDSSSFGLLLWVHRTSPTMNLEKGGGHEPIESIAVEVEMITVEAFRMLNILDLLSIAQLIMASKPTEDPSGLKTEEPTAKDPPPKSDGGVGNDANMEKGAANAATSESVEASEEARTKGGERYKRSSRSRLDRRVVVRRQTRSGGFLRSFPVIAFCLTWGMWKVDSRRLESKSKEAEAQVLDLKLKKYVHEREALDSIMRDVTVIKEQVIKEKVIKKGGFWAIFQRG</sequence>
<protein>
    <submittedName>
        <fullName evidence="1">Uncharacterized protein</fullName>
    </submittedName>
</protein>
<gene>
    <name evidence="1" type="ORF">RHMOL_Rhmol10G0286400</name>
</gene>
<evidence type="ECO:0000313" key="2">
    <source>
        <dbReference type="Proteomes" id="UP001062846"/>
    </source>
</evidence>
<evidence type="ECO:0000313" key="1">
    <source>
        <dbReference type="EMBL" id="KAI8536821.1"/>
    </source>
</evidence>
<proteinExistence type="predicted"/>
<organism evidence="1 2">
    <name type="scientific">Rhododendron molle</name>
    <name type="common">Chinese azalea</name>
    <name type="synonym">Azalea mollis</name>
    <dbReference type="NCBI Taxonomy" id="49168"/>
    <lineage>
        <taxon>Eukaryota</taxon>
        <taxon>Viridiplantae</taxon>
        <taxon>Streptophyta</taxon>
        <taxon>Embryophyta</taxon>
        <taxon>Tracheophyta</taxon>
        <taxon>Spermatophyta</taxon>
        <taxon>Magnoliopsida</taxon>
        <taxon>eudicotyledons</taxon>
        <taxon>Gunneridae</taxon>
        <taxon>Pentapetalae</taxon>
        <taxon>asterids</taxon>
        <taxon>Ericales</taxon>
        <taxon>Ericaceae</taxon>
        <taxon>Ericoideae</taxon>
        <taxon>Rhodoreae</taxon>
        <taxon>Rhododendron</taxon>
    </lineage>
</organism>